<dbReference type="Proteomes" id="UP001341840">
    <property type="component" value="Unassembled WGS sequence"/>
</dbReference>
<keyword evidence="2" id="KW-1185">Reference proteome</keyword>
<organism evidence="1 2">
    <name type="scientific">Stylosanthes scabra</name>
    <dbReference type="NCBI Taxonomy" id="79078"/>
    <lineage>
        <taxon>Eukaryota</taxon>
        <taxon>Viridiplantae</taxon>
        <taxon>Streptophyta</taxon>
        <taxon>Embryophyta</taxon>
        <taxon>Tracheophyta</taxon>
        <taxon>Spermatophyta</taxon>
        <taxon>Magnoliopsida</taxon>
        <taxon>eudicotyledons</taxon>
        <taxon>Gunneridae</taxon>
        <taxon>Pentapetalae</taxon>
        <taxon>rosids</taxon>
        <taxon>fabids</taxon>
        <taxon>Fabales</taxon>
        <taxon>Fabaceae</taxon>
        <taxon>Papilionoideae</taxon>
        <taxon>50 kb inversion clade</taxon>
        <taxon>dalbergioids sensu lato</taxon>
        <taxon>Dalbergieae</taxon>
        <taxon>Pterocarpus clade</taxon>
        <taxon>Stylosanthes</taxon>
    </lineage>
</organism>
<gene>
    <name evidence="1" type="ORF">PIB30_034126</name>
</gene>
<name>A0ABU6TEJ8_9FABA</name>
<comment type="caution">
    <text evidence="1">The sequence shown here is derived from an EMBL/GenBank/DDBJ whole genome shotgun (WGS) entry which is preliminary data.</text>
</comment>
<proteinExistence type="predicted"/>
<accession>A0ABU6TEJ8</accession>
<reference evidence="1 2" key="1">
    <citation type="journal article" date="2023" name="Plants (Basel)">
        <title>Bridging the Gap: Combining Genomics and Transcriptomics Approaches to Understand Stylosanthes scabra, an Orphan Legume from the Brazilian Caatinga.</title>
        <authorList>
            <person name="Ferreira-Neto J.R.C."/>
            <person name="da Silva M.D."/>
            <person name="Binneck E."/>
            <person name="de Melo N.F."/>
            <person name="da Silva R.H."/>
            <person name="de Melo A.L.T.M."/>
            <person name="Pandolfi V."/>
            <person name="Bustamante F.O."/>
            <person name="Brasileiro-Vidal A.C."/>
            <person name="Benko-Iseppon A.M."/>
        </authorList>
    </citation>
    <scope>NUCLEOTIDE SEQUENCE [LARGE SCALE GENOMIC DNA]</scope>
    <source>
        <tissue evidence="1">Leaves</tissue>
    </source>
</reference>
<dbReference type="EMBL" id="JASCZI010090778">
    <property type="protein sequence ID" value="MED6146398.1"/>
    <property type="molecule type" value="Genomic_DNA"/>
</dbReference>
<sequence length="199" mass="22018">MQFRIDQGLTSATEVCPCGVFPISTLSLWHRRLAHSSLTRAPASAFAAGSEFLKLKQDFIVEESKPAVRTTAGSSTERCHMVQPVKNTEGVALTASRLTPFLSSVALRDQQLRSSAHFTPQPGHKNHLEPEEVFNMKVVDIEFFFPNSSSLLQSDDYSSLSSLLVLAPFAFHGHFQSNSNLSRPEILEQTNQGIEWNGN</sequence>
<protein>
    <submittedName>
        <fullName evidence="1">Uncharacterized protein</fullName>
    </submittedName>
</protein>
<evidence type="ECO:0000313" key="2">
    <source>
        <dbReference type="Proteomes" id="UP001341840"/>
    </source>
</evidence>
<evidence type="ECO:0000313" key="1">
    <source>
        <dbReference type="EMBL" id="MED6146398.1"/>
    </source>
</evidence>